<dbReference type="AlphaFoldDB" id="A6K752"/>
<dbReference type="Proteomes" id="UP000234681">
    <property type="component" value="Chromosome 3"/>
</dbReference>
<accession>A6K752</accession>
<dbReference type="EMBL" id="CH474026">
    <property type="protein sequence ID" value="EDL95166.1"/>
    <property type="molecule type" value="Genomic_DNA"/>
</dbReference>
<evidence type="ECO:0000313" key="4">
    <source>
        <dbReference type="Proteomes" id="UP000234681"/>
    </source>
</evidence>
<reference evidence="3 4" key="1">
    <citation type="submission" date="2005-09" db="EMBL/GenBank/DDBJ databases">
        <authorList>
            <person name="Mural R.J."/>
            <person name="Li P.W."/>
            <person name="Adams M.D."/>
            <person name="Amanatides P.G."/>
            <person name="Baden-Tillson H."/>
            <person name="Barnstead M."/>
            <person name="Chin S.H."/>
            <person name="Dew I."/>
            <person name="Evans C.A."/>
            <person name="Ferriera S."/>
            <person name="Flanigan M."/>
            <person name="Fosler C."/>
            <person name="Glodek A."/>
            <person name="Gu Z."/>
            <person name="Holt R.A."/>
            <person name="Jennings D."/>
            <person name="Kraft C.L."/>
            <person name="Lu F."/>
            <person name="Nguyen T."/>
            <person name="Nusskern D.R."/>
            <person name="Pfannkoch C.M."/>
            <person name="Sitter C."/>
            <person name="Sutton G.G."/>
            <person name="Venter J.C."/>
            <person name="Wang Z."/>
            <person name="Woodage T."/>
            <person name="Zheng X.H."/>
            <person name="Zhong F."/>
        </authorList>
    </citation>
    <scope>NUCLEOTIDE SEQUENCE [LARGE SCALE GENOMIC DNA]</scope>
    <source>
        <strain>BN</strain>
        <strain evidence="4">Sprague-Dawley</strain>
    </source>
</reference>
<proteinExistence type="predicted"/>
<organism evidence="3 4">
    <name type="scientific">Rattus norvegicus</name>
    <name type="common">Rat</name>
    <dbReference type="NCBI Taxonomy" id="10116"/>
    <lineage>
        <taxon>Eukaryota</taxon>
        <taxon>Metazoa</taxon>
        <taxon>Chordata</taxon>
        <taxon>Craniata</taxon>
        <taxon>Vertebrata</taxon>
        <taxon>Euteleostomi</taxon>
        <taxon>Mammalia</taxon>
        <taxon>Eutheria</taxon>
        <taxon>Euarchontoglires</taxon>
        <taxon>Glires</taxon>
        <taxon>Rodentia</taxon>
        <taxon>Myomorpha</taxon>
        <taxon>Muroidea</taxon>
        <taxon>Muridae</taxon>
        <taxon>Murinae</taxon>
        <taxon>Rattus</taxon>
    </lineage>
</organism>
<dbReference type="Gene3D" id="3.40.630.30">
    <property type="match status" value="1"/>
</dbReference>
<dbReference type="FunFam" id="3.40.630.30:FF:000013">
    <property type="entry name" value="cysteine-rich protein 2-binding protein-like"/>
    <property type="match status" value="1"/>
</dbReference>
<name>A6K752_RAT</name>
<dbReference type="InterPro" id="IPR016181">
    <property type="entry name" value="Acyl_CoA_acyltransferase"/>
</dbReference>
<gene>
    <name evidence="3" type="ORF">rCG_27524</name>
</gene>
<dbReference type="SUPFAM" id="SSF55729">
    <property type="entry name" value="Acyl-CoA N-acyltransferases (Nat)"/>
    <property type="match status" value="1"/>
</dbReference>
<dbReference type="PANTHER" id="PTHR20916">
    <property type="entry name" value="CYSTEINE AND GLYCINE-RICH PROTEIN 2 BINDING PROTEIN"/>
    <property type="match status" value="1"/>
</dbReference>
<evidence type="ECO:0000313" key="3">
    <source>
        <dbReference type="EMBL" id="EDL95166.1"/>
    </source>
</evidence>
<dbReference type="GO" id="GO:0016747">
    <property type="term" value="F:acyltransferase activity, transferring groups other than amino-acyl groups"/>
    <property type="evidence" value="ECO:0007669"/>
    <property type="project" value="InterPro"/>
</dbReference>
<dbReference type="PANTHER" id="PTHR20916:SF26">
    <property type="entry name" value="CYSTEINE-RICH PROTEIN 2-BINDING PROTEIN"/>
    <property type="match status" value="1"/>
</dbReference>
<evidence type="ECO:0000256" key="1">
    <source>
        <dbReference type="SAM" id="MobiDB-lite"/>
    </source>
</evidence>
<feature type="region of interest" description="Disordered" evidence="1">
    <location>
        <begin position="1"/>
        <end position="33"/>
    </location>
</feature>
<dbReference type="Gene3D" id="3.90.980.20">
    <property type="match status" value="1"/>
</dbReference>
<evidence type="ECO:0000259" key="2">
    <source>
        <dbReference type="PROSITE" id="PS51186"/>
    </source>
</evidence>
<dbReference type="InterPro" id="IPR000182">
    <property type="entry name" value="GNAT_dom"/>
</dbReference>
<dbReference type="Pfam" id="PF00583">
    <property type="entry name" value="Acetyltransf_1"/>
    <property type="match status" value="1"/>
</dbReference>
<feature type="domain" description="N-acetyltransferase" evidence="2">
    <location>
        <begin position="207"/>
        <end position="351"/>
    </location>
</feature>
<dbReference type="CDD" id="cd04301">
    <property type="entry name" value="NAT_SF"/>
    <property type="match status" value="1"/>
</dbReference>
<sequence>MDSSIHLSGLLSRHDDEATRTSTSEGLEEGEVEGETLLIVESEDQASVDLSHDQSGDSLNSDEGDISWMEEQLSYFCDKCQKWIPASQLREQLSYLKGDNFFRFTCADCSADGKEQSERLKLTWQQTALPARKGFRHQTTRFLYRLVGSEDLAVDQSIVSPYTSRILKPYIRRDYETKPPKLQLLSQIRSHLHKSDPHWTPEPDAPLDYCYVRPNHIPTINSMCQEFFWPGIDLSECLQYPDFSVVVLYKKVIVAFGFMVPDVKYNEAYISFLLVHPEWRRAGIATFMIYHLIQTCMGKDVTLHVSASNPAMLLYQKFGFKTEEYVLDFYDKYYPLESTECKHAFFLRLRR</sequence>
<protein>
    <submittedName>
        <fullName evidence="3">RCG27524</fullName>
    </submittedName>
</protein>
<dbReference type="PROSITE" id="PS51186">
    <property type="entry name" value="GNAT"/>
    <property type="match status" value="1"/>
</dbReference>